<evidence type="ECO:0000313" key="6">
    <source>
        <dbReference type="EMBL" id="WQG92625.1"/>
    </source>
</evidence>
<dbReference type="SMART" id="SM00490">
    <property type="entry name" value="HELICc"/>
    <property type="match status" value="1"/>
</dbReference>
<feature type="domain" description="Helicase C-terminal" evidence="4">
    <location>
        <begin position="233"/>
        <end position="392"/>
    </location>
</feature>
<name>A0A1K1SHU8_9BACT</name>
<dbReference type="EMBL" id="CP140154">
    <property type="protein sequence ID" value="WQG92625.1"/>
    <property type="molecule type" value="Genomic_DNA"/>
</dbReference>
<dbReference type="GO" id="GO:0016887">
    <property type="term" value="F:ATP hydrolysis activity"/>
    <property type="evidence" value="ECO:0007669"/>
    <property type="project" value="TreeGrafter"/>
</dbReference>
<evidence type="ECO:0000313" key="5">
    <source>
        <dbReference type="EMBL" id="SFW83894.1"/>
    </source>
</evidence>
<dbReference type="EMBL" id="FPIZ01000023">
    <property type="protein sequence ID" value="SFW83894.1"/>
    <property type="molecule type" value="Genomic_DNA"/>
</dbReference>
<dbReference type="Pfam" id="PF00270">
    <property type="entry name" value="DEAD"/>
    <property type="match status" value="1"/>
</dbReference>
<dbReference type="InterPro" id="IPR014001">
    <property type="entry name" value="Helicase_ATP-bd"/>
</dbReference>
<evidence type="ECO:0000259" key="4">
    <source>
        <dbReference type="PROSITE" id="PS51194"/>
    </source>
</evidence>
<dbReference type="AlphaFoldDB" id="A0A1K1SHU8"/>
<dbReference type="GO" id="GO:0004386">
    <property type="term" value="F:helicase activity"/>
    <property type="evidence" value="ECO:0007669"/>
    <property type="project" value="UniProtKB-KW"/>
</dbReference>
<dbReference type="STRING" id="1004.SAMN05661012_05472"/>
<dbReference type="SMART" id="SM00487">
    <property type="entry name" value="DEXDc"/>
    <property type="match status" value="1"/>
</dbReference>
<dbReference type="GO" id="GO:0005524">
    <property type="term" value="F:ATP binding"/>
    <property type="evidence" value="ECO:0007669"/>
    <property type="project" value="UniProtKB-KW"/>
</dbReference>
<dbReference type="RefSeq" id="WP_072364557.1">
    <property type="nucleotide sequence ID" value="NZ_CP139972.1"/>
</dbReference>
<dbReference type="OrthoDB" id="9815222at2"/>
<keyword evidence="5" id="KW-0378">Hydrolase</keyword>
<accession>A0A1K1SHU8</accession>
<evidence type="ECO:0000256" key="1">
    <source>
        <dbReference type="ARBA" id="ARBA00022741"/>
    </source>
</evidence>
<dbReference type="PANTHER" id="PTHR47962">
    <property type="entry name" value="ATP-DEPENDENT HELICASE LHR-RELATED-RELATED"/>
    <property type="match status" value="1"/>
</dbReference>
<keyword evidence="8" id="KW-1185">Reference proteome</keyword>
<keyword evidence="5" id="KW-0347">Helicase</keyword>
<protein>
    <submittedName>
        <fullName evidence="5">ATP-dependent helicase Lhr and Lhr-like helicase</fullName>
    </submittedName>
    <submittedName>
        <fullName evidence="6">DEAD/DEAH box helicase</fullName>
    </submittedName>
</protein>
<dbReference type="GO" id="GO:0003677">
    <property type="term" value="F:DNA binding"/>
    <property type="evidence" value="ECO:0007669"/>
    <property type="project" value="TreeGrafter"/>
</dbReference>
<evidence type="ECO:0000313" key="8">
    <source>
        <dbReference type="Proteomes" id="UP001326715"/>
    </source>
</evidence>
<proteinExistence type="predicted"/>
<gene>
    <name evidence="5" type="ORF">SAMN05661012_05472</name>
    <name evidence="6" type="ORF">SR876_13995</name>
</gene>
<reference evidence="5 7" key="1">
    <citation type="submission" date="2016-11" db="EMBL/GenBank/DDBJ databases">
        <authorList>
            <person name="Jaros S."/>
            <person name="Januszkiewicz K."/>
            <person name="Wedrychowicz H."/>
        </authorList>
    </citation>
    <scope>NUCLEOTIDE SEQUENCE [LARGE SCALE GENOMIC DNA]</scope>
    <source>
        <strain evidence="5 7">DSM 784</strain>
    </source>
</reference>
<keyword evidence="1" id="KW-0547">Nucleotide-binding</keyword>
<dbReference type="InterPro" id="IPR001650">
    <property type="entry name" value="Helicase_C-like"/>
</dbReference>
<dbReference type="Proteomes" id="UP001326715">
    <property type="component" value="Chromosome"/>
</dbReference>
<evidence type="ECO:0000313" key="7">
    <source>
        <dbReference type="Proteomes" id="UP000183788"/>
    </source>
</evidence>
<dbReference type="Gene3D" id="3.40.50.300">
    <property type="entry name" value="P-loop containing nucleotide triphosphate hydrolases"/>
    <property type="match status" value="2"/>
</dbReference>
<dbReference type="InterPro" id="IPR027417">
    <property type="entry name" value="P-loop_NTPase"/>
</dbReference>
<dbReference type="SUPFAM" id="SSF52540">
    <property type="entry name" value="P-loop containing nucleoside triphosphate hydrolases"/>
    <property type="match status" value="1"/>
</dbReference>
<dbReference type="InterPro" id="IPR011545">
    <property type="entry name" value="DEAD/DEAH_box_helicase_dom"/>
</dbReference>
<dbReference type="Pfam" id="PF00271">
    <property type="entry name" value="Helicase_C"/>
    <property type="match status" value="1"/>
</dbReference>
<dbReference type="Proteomes" id="UP000183788">
    <property type="component" value="Unassembled WGS sequence"/>
</dbReference>
<sequence>MAFHKLHPRLQDFVKDKKWPDLTDIQKAAFDPIYNKESCTIEAPTSGGKTEAVLFPLLTRLSGQRKVGFRVLYIAPLKALLNDLALRVIPYAKRCYLDAFKWHGDVSQADKIQQILFPADILLTTPESLEAILLRKANKADIFSSLETIVIDEAHYFALTERGSHLLSLLERICAYTDEDPQRIAVTATIGNPEGLLQWMMGDRLGGRSIKVAGNNSKERDFKLHFFMDDGSGMQDHLYNLLIRKKSIVFERSRTLCEDTAARINERNIRLQSRFPVRVKTHHSSVSKDLREEAENSIKSKDLETLDAIISTSTLELGIDIGDLDQVIQIGDLTSSGSFLQRVGRTGRRPGKAQFFRGLCADQEQLPIIIGCISLGLKRNSEAILFPTKAFHILAHQFICYILQNHGATADQMWSVFTRVHSFSKITKEELQTLIDYMITEDYLRVVQGNILLTSEKTEKQFLRANWKRLFAIFDTGPMYTVVDGKRVIGTLDSGFARNQPMPFIFVLGGQEWDTIKIDHETQQVSVKRNETGIAPKWKTISSFDVPFELAQEIGKLLMGEDDLEFLDVQAKRMFDAQRNTYKELEWEKGHWIMDVSEELGRVYLWNFSGDKINRAVHTYLLSEIDGTVSYDYRYLVITAKEHLASLSEKVYELMIGILNKSEIEVRSQIEANLNPKWFSKFSECLSDDLKKRTIIEKDMDVAGLIRELNLGVIDY</sequence>
<evidence type="ECO:0000256" key="2">
    <source>
        <dbReference type="ARBA" id="ARBA00022840"/>
    </source>
</evidence>
<organism evidence="5 7">
    <name type="scientific">Chitinophaga sancti</name>
    <dbReference type="NCBI Taxonomy" id="1004"/>
    <lineage>
        <taxon>Bacteria</taxon>
        <taxon>Pseudomonadati</taxon>
        <taxon>Bacteroidota</taxon>
        <taxon>Chitinophagia</taxon>
        <taxon>Chitinophagales</taxon>
        <taxon>Chitinophagaceae</taxon>
        <taxon>Chitinophaga</taxon>
    </lineage>
</organism>
<dbReference type="PROSITE" id="PS51192">
    <property type="entry name" value="HELICASE_ATP_BIND_1"/>
    <property type="match status" value="1"/>
</dbReference>
<reference evidence="6 8" key="2">
    <citation type="submission" date="2023-11" db="EMBL/GenBank/DDBJ databases">
        <title>MicrobeMod: A computational toolkit for identifying prokaryotic methylation and restriction-modification with nanopore sequencing.</title>
        <authorList>
            <person name="Crits-Christoph A."/>
            <person name="Kang S.C."/>
            <person name="Lee H."/>
            <person name="Ostrov N."/>
        </authorList>
    </citation>
    <scope>NUCLEOTIDE SEQUENCE [LARGE SCALE GENOMIC DNA]</scope>
    <source>
        <strain evidence="6 8">ATCC 23090</strain>
    </source>
</reference>
<keyword evidence="2" id="KW-0067">ATP-binding</keyword>
<dbReference type="PROSITE" id="PS51194">
    <property type="entry name" value="HELICASE_CTER"/>
    <property type="match status" value="1"/>
</dbReference>
<evidence type="ECO:0000259" key="3">
    <source>
        <dbReference type="PROSITE" id="PS51192"/>
    </source>
</evidence>
<dbReference type="PANTHER" id="PTHR47962:SF5">
    <property type="entry name" value="ATP-DEPENDENT HELICASE LHR-RELATED"/>
    <property type="match status" value="1"/>
</dbReference>
<feature type="domain" description="Helicase ATP-binding" evidence="3">
    <location>
        <begin position="30"/>
        <end position="208"/>
    </location>
</feature>
<dbReference type="InterPro" id="IPR052511">
    <property type="entry name" value="ATP-dep_Helicase"/>
</dbReference>